<dbReference type="Proteomes" id="UP000001072">
    <property type="component" value="Unassembled WGS sequence"/>
</dbReference>
<dbReference type="InParanoid" id="F4S3B4"/>
<evidence type="ECO:0000313" key="1">
    <source>
        <dbReference type="EMBL" id="EGG00787.1"/>
    </source>
</evidence>
<name>F4S3B4_MELLP</name>
<reference evidence="2" key="1">
    <citation type="journal article" date="2011" name="Proc. Natl. Acad. Sci. U.S.A.">
        <title>Obligate biotrophy features unraveled by the genomic analysis of rust fungi.</title>
        <authorList>
            <person name="Duplessis S."/>
            <person name="Cuomo C.A."/>
            <person name="Lin Y.-C."/>
            <person name="Aerts A."/>
            <person name="Tisserant E."/>
            <person name="Veneault-Fourrey C."/>
            <person name="Joly D.L."/>
            <person name="Hacquard S."/>
            <person name="Amselem J."/>
            <person name="Cantarel B.L."/>
            <person name="Chiu R."/>
            <person name="Coutinho P.M."/>
            <person name="Feau N."/>
            <person name="Field M."/>
            <person name="Frey P."/>
            <person name="Gelhaye E."/>
            <person name="Goldberg J."/>
            <person name="Grabherr M.G."/>
            <person name="Kodira C.D."/>
            <person name="Kohler A."/>
            <person name="Kuees U."/>
            <person name="Lindquist E.A."/>
            <person name="Lucas S.M."/>
            <person name="Mago R."/>
            <person name="Mauceli E."/>
            <person name="Morin E."/>
            <person name="Murat C."/>
            <person name="Pangilinan J.L."/>
            <person name="Park R."/>
            <person name="Pearson M."/>
            <person name="Quesneville H."/>
            <person name="Rouhier N."/>
            <person name="Sakthikumar S."/>
            <person name="Salamov A.A."/>
            <person name="Schmutz J."/>
            <person name="Selles B."/>
            <person name="Shapiro H."/>
            <person name="Tanguay P."/>
            <person name="Tuskan G.A."/>
            <person name="Henrissat B."/>
            <person name="Van de Peer Y."/>
            <person name="Rouze P."/>
            <person name="Ellis J.G."/>
            <person name="Dodds P.N."/>
            <person name="Schein J.E."/>
            <person name="Zhong S."/>
            <person name="Hamelin R.C."/>
            <person name="Grigoriev I.V."/>
            <person name="Szabo L.J."/>
            <person name="Martin F."/>
        </authorList>
    </citation>
    <scope>NUCLEOTIDE SEQUENCE [LARGE SCALE GENOMIC DNA]</scope>
    <source>
        <strain evidence="2">98AG31 / pathotype 3-4-7</strain>
    </source>
</reference>
<gene>
    <name evidence="1" type="ORF">MELLADRAFT_67489</name>
</gene>
<dbReference type="GeneID" id="18930837"/>
<sequence>MPDRGLPHQTTDEPVSTRVVWEILGLVYNPGLRLVQQGVQTVCAATVYASRDTSNVSASYAAPEIGFANKSVQHSLEAAHLFQHLQEDGSQMKSIAECVTAMSHMLNRLYTLFEAIASLRARFHHALHINISPEDSQDQLVSDIEELTDSLGTGSIPLELIGPLVTFLVGGVKGLMVYPTDKGRYRIVKLTHFMVLIDEIHGERKIEEPIWKYTQKYILDTIEDIFFP</sequence>
<evidence type="ECO:0000313" key="2">
    <source>
        <dbReference type="Proteomes" id="UP000001072"/>
    </source>
</evidence>
<dbReference type="AlphaFoldDB" id="F4S3B4"/>
<proteinExistence type="predicted"/>
<dbReference type="HOGENOM" id="CLU_1215017_0_0_1"/>
<dbReference type="RefSeq" id="XP_007415861.1">
    <property type="nucleotide sequence ID" value="XM_007415799.1"/>
</dbReference>
<dbReference type="VEuPathDB" id="FungiDB:MELLADRAFT_67489"/>
<keyword evidence="2" id="KW-1185">Reference proteome</keyword>
<dbReference type="EMBL" id="GL883143">
    <property type="protein sequence ID" value="EGG00787.1"/>
    <property type="molecule type" value="Genomic_DNA"/>
</dbReference>
<protein>
    <submittedName>
        <fullName evidence="1">Uncharacterized protein</fullName>
    </submittedName>
</protein>
<dbReference type="KEGG" id="mlr:MELLADRAFT_67489"/>
<accession>F4S3B4</accession>
<organism evidence="2">
    <name type="scientific">Melampsora larici-populina (strain 98AG31 / pathotype 3-4-7)</name>
    <name type="common">Poplar leaf rust fungus</name>
    <dbReference type="NCBI Taxonomy" id="747676"/>
    <lineage>
        <taxon>Eukaryota</taxon>
        <taxon>Fungi</taxon>
        <taxon>Dikarya</taxon>
        <taxon>Basidiomycota</taxon>
        <taxon>Pucciniomycotina</taxon>
        <taxon>Pucciniomycetes</taxon>
        <taxon>Pucciniales</taxon>
        <taxon>Melampsoraceae</taxon>
        <taxon>Melampsora</taxon>
    </lineage>
</organism>